<dbReference type="Proteomes" id="UP000599437">
    <property type="component" value="Unassembled WGS sequence"/>
</dbReference>
<evidence type="ECO:0000313" key="3">
    <source>
        <dbReference type="EMBL" id="GHA86079.1"/>
    </source>
</evidence>
<evidence type="ECO:0000256" key="2">
    <source>
        <dbReference type="SAM" id="MobiDB-lite"/>
    </source>
</evidence>
<evidence type="ECO:0008006" key="5">
    <source>
        <dbReference type="Google" id="ProtNLM"/>
    </source>
</evidence>
<dbReference type="Gene3D" id="3.40.1620.10">
    <property type="entry name" value="YefM-like domain"/>
    <property type="match status" value="1"/>
</dbReference>
<evidence type="ECO:0000313" key="4">
    <source>
        <dbReference type="Proteomes" id="UP000599437"/>
    </source>
</evidence>
<dbReference type="SUPFAM" id="SSF143120">
    <property type="entry name" value="YefM-like"/>
    <property type="match status" value="1"/>
</dbReference>
<evidence type="ECO:0000256" key="1">
    <source>
        <dbReference type="ARBA" id="ARBA00009981"/>
    </source>
</evidence>
<dbReference type="InterPro" id="IPR036165">
    <property type="entry name" value="YefM-like_sf"/>
</dbReference>
<comment type="caution">
    <text evidence="3">The sequence shown here is derived from an EMBL/GenBank/DDBJ whole genome shotgun (WGS) entry which is preliminary data.</text>
</comment>
<dbReference type="NCBIfam" id="TIGR01552">
    <property type="entry name" value="phd_fam"/>
    <property type="match status" value="1"/>
</dbReference>
<keyword evidence="4" id="KW-1185">Reference proteome</keyword>
<reference evidence="4" key="1">
    <citation type="journal article" date="2019" name="Int. J. Syst. Evol. Microbiol.">
        <title>The Global Catalogue of Microorganisms (GCM) 10K type strain sequencing project: providing services to taxonomists for standard genome sequencing and annotation.</title>
        <authorList>
            <consortium name="The Broad Institute Genomics Platform"/>
            <consortium name="The Broad Institute Genome Sequencing Center for Infectious Disease"/>
            <person name="Wu L."/>
            <person name="Ma J."/>
        </authorList>
    </citation>
    <scope>NUCLEOTIDE SEQUENCE [LARGE SCALE GENOMIC DNA]</scope>
    <source>
        <strain evidence="4">JCM 4737</strain>
    </source>
</reference>
<organism evidence="3 4">
    <name type="scientific">Streptomyces chryseus</name>
    <dbReference type="NCBI Taxonomy" id="68186"/>
    <lineage>
        <taxon>Bacteria</taxon>
        <taxon>Bacillati</taxon>
        <taxon>Actinomycetota</taxon>
        <taxon>Actinomycetes</taxon>
        <taxon>Kitasatosporales</taxon>
        <taxon>Streptomycetaceae</taxon>
        <taxon>Streptomyces</taxon>
    </lineage>
</organism>
<comment type="similarity">
    <text evidence="1">Belongs to the phD/YefM antitoxin family.</text>
</comment>
<name>A0ABQ3DE23_9ACTN</name>
<protein>
    <recommendedName>
        <fullName evidence="5">Antitoxin</fullName>
    </recommendedName>
</protein>
<proteinExistence type="inferred from homology"/>
<accession>A0ABQ3DE23</accession>
<sequence length="120" mass="12834">MRLRGDRGGAGASAKVGSEPDPVYYAYYTETMTRSVPIRELNQDTAGVIARVEAGETITITRNGRPIATLAPQGAEADSPAYPFRTDPMGELDDLPVFRGPDLSDDEIEDSLRGMGGSVD</sequence>
<gene>
    <name evidence="3" type="ORF">GCM10010346_05850</name>
</gene>
<feature type="region of interest" description="Disordered" evidence="2">
    <location>
        <begin position="72"/>
        <end position="120"/>
    </location>
</feature>
<dbReference type="EMBL" id="BMVO01000001">
    <property type="protein sequence ID" value="GHA86079.1"/>
    <property type="molecule type" value="Genomic_DNA"/>
</dbReference>